<accession>A0A2T9JIG0</accession>
<dbReference type="Pfam" id="PF07275">
    <property type="entry name" value="ArdA"/>
    <property type="match status" value="1"/>
</dbReference>
<proteinExistence type="predicted"/>
<dbReference type="AlphaFoldDB" id="A0A2T9JIG0"/>
<dbReference type="OrthoDB" id="944647at2"/>
<protein>
    <submittedName>
        <fullName evidence="1">Antirestriction protein ArdA</fullName>
    </submittedName>
</protein>
<dbReference type="InterPro" id="IPR041893">
    <property type="entry name" value="ArdA_dom3"/>
</dbReference>
<evidence type="ECO:0000313" key="1">
    <source>
        <dbReference type="EMBL" id="PVM83491.1"/>
    </source>
</evidence>
<dbReference type="Proteomes" id="UP000245073">
    <property type="component" value="Unassembled WGS sequence"/>
</dbReference>
<organism evidence="1 2">
    <name type="scientific">Caulobacter endophyticus</name>
    <dbReference type="NCBI Taxonomy" id="2172652"/>
    <lineage>
        <taxon>Bacteria</taxon>
        <taxon>Pseudomonadati</taxon>
        <taxon>Pseudomonadota</taxon>
        <taxon>Alphaproteobacteria</taxon>
        <taxon>Caulobacterales</taxon>
        <taxon>Caulobacteraceae</taxon>
        <taxon>Caulobacter</taxon>
    </lineage>
</organism>
<reference evidence="1 2" key="1">
    <citation type="submission" date="2018-04" db="EMBL/GenBank/DDBJ databases">
        <title>The genome sequence of Caulobacter sp. 744.</title>
        <authorList>
            <person name="Gao J."/>
            <person name="Sun J."/>
        </authorList>
    </citation>
    <scope>NUCLEOTIDE SEQUENCE [LARGE SCALE GENOMIC DNA]</scope>
    <source>
        <strain evidence="1 2">774</strain>
    </source>
</reference>
<dbReference type="RefSeq" id="WP_109102839.1">
    <property type="nucleotide sequence ID" value="NZ_QDKQ01000069.1"/>
</dbReference>
<keyword evidence="2" id="KW-1185">Reference proteome</keyword>
<dbReference type="InterPro" id="IPR009899">
    <property type="entry name" value="ArdA"/>
</dbReference>
<name>A0A2T9JIG0_9CAUL</name>
<gene>
    <name evidence="1" type="ORF">DDF67_20840</name>
</gene>
<evidence type="ECO:0000313" key="2">
    <source>
        <dbReference type="Proteomes" id="UP000245073"/>
    </source>
</evidence>
<sequence>MGQAADDLEPRIYVACLAAYNSGRLHGAWIEVEDDAAAVWEAINAMLAGSPEPEAEEFTIHDHEGFGGVEVAEYAAIDRVVALAAFLRERGRLGALVLGAVDGDLGAARSALDDQYRGRFSSLADSFQELTEETVEIPEALRNYIDYEAMARDARLNGEVFTVETAHDEVHVFWAR</sequence>
<dbReference type="Gene3D" id="1.10.10.1190">
    <property type="entry name" value="Antirestriction protein ArdA, domain 3"/>
    <property type="match status" value="1"/>
</dbReference>
<dbReference type="EMBL" id="QDKQ01000069">
    <property type="protein sequence ID" value="PVM83491.1"/>
    <property type="molecule type" value="Genomic_DNA"/>
</dbReference>
<comment type="caution">
    <text evidence="1">The sequence shown here is derived from an EMBL/GenBank/DDBJ whole genome shotgun (WGS) entry which is preliminary data.</text>
</comment>
<dbReference type="InterPro" id="IPR041895">
    <property type="entry name" value="ArdA_dom1"/>
</dbReference>
<dbReference type="Gene3D" id="3.10.20.480">
    <property type="entry name" value="Antirestriction protein ArdA, domain 1"/>
    <property type="match status" value="1"/>
</dbReference>